<evidence type="ECO:0000256" key="7">
    <source>
        <dbReference type="ARBA" id="ARBA00023136"/>
    </source>
</evidence>
<evidence type="ECO:0000313" key="11">
    <source>
        <dbReference type="Proteomes" id="UP000516093"/>
    </source>
</evidence>
<dbReference type="PANTHER" id="PTHR32044">
    <property type="entry name" value="GLUCOMANNAN 4-BETA-MANNOSYLTRANSFERASE 9"/>
    <property type="match status" value="1"/>
</dbReference>
<dbReference type="GO" id="GO:0016757">
    <property type="term" value="F:glycosyltransferase activity"/>
    <property type="evidence" value="ECO:0007669"/>
    <property type="project" value="UniProtKB-KW"/>
</dbReference>
<dbReference type="SUPFAM" id="SSF53448">
    <property type="entry name" value="Nucleotide-diphospho-sugar transferases"/>
    <property type="match status" value="1"/>
</dbReference>
<dbReference type="Pfam" id="PF13641">
    <property type="entry name" value="Glyco_tranf_2_3"/>
    <property type="match status" value="1"/>
</dbReference>
<evidence type="ECO:0000256" key="9">
    <source>
        <dbReference type="SAM" id="Phobius"/>
    </source>
</evidence>
<dbReference type="PANTHER" id="PTHR32044:SF80">
    <property type="entry name" value="XYLOGLUCAN GLYCOSYLTRANSFERASE 2-RELATED"/>
    <property type="match status" value="1"/>
</dbReference>
<reference evidence="10 11" key="1">
    <citation type="submission" date="2020-08" db="EMBL/GenBank/DDBJ databases">
        <title>Genome sequence of Hymenobacter qilianensis JCM 19763T.</title>
        <authorList>
            <person name="Hyun D.-W."/>
            <person name="Bae J.-W."/>
        </authorList>
    </citation>
    <scope>NUCLEOTIDE SEQUENCE [LARGE SCALE GENOMIC DNA]</scope>
    <source>
        <strain evidence="10 11">JCM 19763</strain>
    </source>
</reference>
<sequence>MKELEIILLALYGLCLTFILGFSLSQLQLTRLARRAYRIPAPPAPTPPAEWPLVTVQLPVYNELYVVERIIDAAAALAYPRDKLHIQVLDDSTDETVALAATRIAWHRAQGINIDHIIRSDREGFKAGALKHALNCTDAELVAIFDADFVPEPDFLLRTVPYFSNAAVGVVQTRWAHLNEEYSLLTELQAFALNAHFYVEQVGRLAGGHFINFNGTGGVWRRGCIEDSGGWHSDTLTEDLDLSYRAQLRNWEFVYLPQVVAPAELPAAMDALKSQQFRWTKGGAETARKHLGSVLKSSLPFSTKLHATFHLLNSTVFLSILILSVLSVPLVFVRQQLPELEPVFQLASVFLLTLLPLVYYYYTAWRYDNPAAGWGAFLRKFLLFLAVSMGLALHNSRAVLLGLMGRRSAFIRTPKMGLVRRQGTWQGRRYRTGRFDGLTVLEGLLMLYFLFGIGAGLYIGDYGLLPFHLLLVVGYGLVFYYSVRHSK</sequence>
<evidence type="ECO:0000256" key="1">
    <source>
        <dbReference type="ARBA" id="ARBA00004653"/>
    </source>
</evidence>
<dbReference type="RefSeq" id="WP_187732277.1">
    <property type="nucleotide sequence ID" value="NZ_BMFN01000002.1"/>
</dbReference>
<evidence type="ECO:0000256" key="6">
    <source>
        <dbReference type="ARBA" id="ARBA00023034"/>
    </source>
</evidence>
<keyword evidence="4 9" id="KW-0812">Transmembrane</keyword>
<keyword evidence="2" id="KW-0328">Glycosyltransferase</keyword>
<evidence type="ECO:0000256" key="2">
    <source>
        <dbReference type="ARBA" id="ARBA00022676"/>
    </source>
</evidence>
<evidence type="ECO:0000313" key="10">
    <source>
        <dbReference type="EMBL" id="QNP52009.1"/>
    </source>
</evidence>
<keyword evidence="3 10" id="KW-0808">Transferase</keyword>
<protein>
    <submittedName>
        <fullName evidence="10">Glycosyltransferase</fullName>
    </submittedName>
</protein>
<keyword evidence="8" id="KW-0961">Cell wall biogenesis/degradation</keyword>
<gene>
    <name evidence="10" type="ORF">H9L05_19225</name>
</gene>
<dbReference type="InterPro" id="IPR029044">
    <property type="entry name" value="Nucleotide-diphossugar_trans"/>
</dbReference>
<dbReference type="Gene3D" id="3.90.550.10">
    <property type="entry name" value="Spore Coat Polysaccharide Biosynthesis Protein SpsA, Chain A"/>
    <property type="match status" value="1"/>
</dbReference>
<feature type="transmembrane region" description="Helical" evidence="9">
    <location>
        <begin position="438"/>
        <end position="459"/>
    </location>
</feature>
<dbReference type="EMBL" id="CP060784">
    <property type="protein sequence ID" value="QNP52009.1"/>
    <property type="molecule type" value="Genomic_DNA"/>
</dbReference>
<proteinExistence type="predicted"/>
<feature type="transmembrane region" description="Helical" evidence="9">
    <location>
        <begin position="311"/>
        <end position="331"/>
    </location>
</feature>
<organism evidence="10 11">
    <name type="scientific">Hymenobacter qilianensis</name>
    <dbReference type="NCBI Taxonomy" id="1385715"/>
    <lineage>
        <taxon>Bacteria</taxon>
        <taxon>Pseudomonadati</taxon>
        <taxon>Bacteroidota</taxon>
        <taxon>Cytophagia</taxon>
        <taxon>Cytophagales</taxon>
        <taxon>Hymenobacteraceae</taxon>
        <taxon>Hymenobacter</taxon>
    </lineage>
</organism>
<dbReference type="CDD" id="cd06437">
    <property type="entry name" value="CESA_CaSu_A2"/>
    <property type="match status" value="1"/>
</dbReference>
<dbReference type="Proteomes" id="UP000516093">
    <property type="component" value="Chromosome"/>
</dbReference>
<feature type="transmembrane region" description="Helical" evidence="9">
    <location>
        <begin position="343"/>
        <end position="362"/>
    </location>
</feature>
<keyword evidence="6" id="KW-0333">Golgi apparatus</keyword>
<dbReference type="GO" id="GO:0071555">
    <property type="term" value="P:cell wall organization"/>
    <property type="evidence" value="ECO:0007669"/>
    <property type="project" value="UniProtKB-KW"/>
</dbReference>
<dbReference type="AlphaFoldDB" id="A0A7H0GUP3"/>
<evidence type="ECO:0000256" key="8">
    <source>
        <dbReference type="ARBA" id="ARBA00023316"/>
    </source>
</evidence>
<name>A0A7H0GUP3_9BACT</name>
<dbReference type="FunFam" id="3.90.550.10:FF:000057">
    <property type="entry name" value="Glycosyltransferase-like protein, family 2"/>
    <property type="match status" value="1"/>
</dbReference>
<dbReference type="KEGG" id="hqi:H9L05_19225"/>
<keyword evidence="11" id="KW-1185">Reference proteome</keyword>
<evidence type="ECO:0000256" key="5">
    <source>
        <dbReference type="ARBA" id="ARBA00022989"/>
    </source>
</evidence>
<feature type="transmembrane region" description="Helical" evidence="9">
    <location>
        <begin position="382"/>
        <end position="403"/>
    </location>
</feature>
<keyword evidence="7 9" id="KW-0472">Membrane</keyword>
<evidence type="ECO:0000256" key="3">
    <source>
        <dbReference type="ARBA" id="ARBA00022679"/>
    </source>
</evidence>
<keyword evidence="5 9" id="KW-1133">Transmembrane helix</keyword>
<accession>A0A7H0GUP3</accession>
<evidence type="ECO:0000256" key="4">
    <source>
        <dbReference type="ARBA" id="ARBA00022692"/>
    </source>
</evidence>
<feature type="transmembrane region" description="Helical" evidence="9">
    <location>
        <begin position="465"/>
        <end position="483"/>
    </location>
</feature>
<comment type="subcellular location">
    <subcellularLocation>
        <location evidence="1">Golgi apparatus membrane</location>
        <topology evidence="1">Multi-pass membrane protein</topology>
    </subcellularLocation>
</comment>